<evidence type="ECO:0000313" key="5">
    <source>
        <dbReference type="EMBL" id="TWG08845.1"/>
    </source>
</evidence>
<sequence>MVQPKPWEVDDELWALIEPVLPKVQRRFRNPGRPRGSDRLALQGVLFVLYTGIQWNYLPLELGFGSGPTCWRRLQEWNEAEVWDKVQDILLEQLRVAGELDFSRAAIDSSTIAAKRGRDSPKVGPSPVDRARPGSKHHIVTDAGGIPIESTLTSANTHDSTQLIPLMSELPTIGGLPGPAPRFRSLYGDTAYDANANRTWLRRHGITPYLRRRGRGHGSGLGTKRWVVEACIAWFHGFRKLRIRWERYDHMHEAFLGLAHCIILARKLRQAI</sequence>
<dbReference type="Proteomes" id="UP000316184">
    <property type="component" value="Unassembled WGS sequence"/>
</dbReference>
<proteinExistence type="predicted"/>
<dbReference type="PANTHER" id="PTHR30007">
    <property type="entry name" value="PHP DOMAIN PROTEIN"/>
    <property type="match status" value="1"/>
</dbReference>
<dbReference type="Pfam" id="PF13340">
    <property type="entry name" value="DUF4096"/>
    <property type="match status" value="1"/>
</dbReference>
<evidence type="ECO:0000259" key="3">
    <source>
        <dbReference type="Pfam" id="PF13340"/>
    </source>
</evidence>
<feature type="region of interest" description="Disordered" evidence="1">
    <location>
        <begin position="115"/>
        <end position="140"/>
    </location>
</feature>
<dbReference type="AlphaFoldDB" id="A0A561TZG3"/>
<feature type="domain" description="Transposase IS4-like" evidence="2">
    <location>
        <begin position="104"/>
        <end position="264"/>
    </location>
</feature>
<protein>
    <submittedName>
        <fullName evidence="4 5">Transposase</fullName>
    </submittedName>
</protein>
<dbReference type="PANTHER" id="PTHR30007:SF1">
    <property type="entry name" value="BLR1914 PROTEIN"/>
    <property type="match status" value="1"/>
</dbReference>
<dbReference type="EMBL" id="VIWX01000007">
    <property type="protein sequence ID" value="TWF92504.1"/>
    <property type="molecule type" value="Genomic_DNA"/>
</dbReference>
<dbReference type="RefSeq" id="WP_145737558.1">
    <property type="nucleotide sequence ID" value="NZ_VIWX01000001.1"/>
</dbReference>
<dbReference type="GO" id="GO:0004803">
    <property type="term" value="F:transposase activity"/>
    <property type="evidence" value="ECO:0007669"/>
    <property type="project" value="InterPro"/>
</dbReference>
<dbReference type="GO" id="GO:0003677">
    <property type="term" value="F:DNA binding"/>
    <property type="evidence" value="ECO:0007669"/>
    <property type="project" value="InterPro"/>
</dbReference>
<dbReference type="InterPro" id="IPR002559">
    <property type="entry name" value="Transposase_11"/>
</dbReference>
<keyword evidence="6" id="KW-1185">Reference proteome</keyword>
<evidence type="ECO:0000256" key="1">
    <source>
        <dbReference type="SAM" id="MobiDB-lite"/>
    </source>
</evidence>
<reference evidence="4 6" key="1">
    <citation type="submission" date="2019-06" db="EMBL/GenBank/DDBJ databases">
        <title>Sequencing the genomes of 1000 actinobacteria strains.</title>
        <authorList>
            <person name="Klenk H.-P."/>
        </authorList>
    </citation>
    <scope>NUCLEOTIDE SEQUENCE [LARGE SCALE GENOMIC DNA]</scope>
    <source>
        <strain evidence="4 6">DSM 46699</strain>
    </source>
</reference>
<evidence type="ECO:0000259" key="2">
    <source>
        <dbReference type="Pfam" id="PF01609"/>
    </source>
</evidence>
<gene>
    <name evidence="5" type="ORF">FHU35_111471</name>
    <name evidence="4" type="ORF">FHU35_17147</name>
</gene>
<feature type="domain" description="Insertion element IS402-like" evidence="3">
    <location>
        <begin position="10"/>
        <end position="86"/>
    </location>
</feature>
<name>A0A561TZG3_9PSEU</name>
<dbReference type="Pfam" id="PF01609">
    <property type="entry name" value="DDE_Tnp_1"/>
    <property type="match status" value="1"/>
</dbReference>
<dbReference type="InterPro" id="IPR025161">
    <property type="entry name" value="IS402-like_dom"/>
</dbReference>
<comment type="caution">
    <text evidence="4">The sequence shown here is derived from an EMBL/GenBank/DDBJ whole genome shotgun (WGS) entry which is preliminary data.</text>
</comment>
<organism evidence="4 6">
    <name type="scientific">Saccharopolyspora dendranthemae</name>
    <dbReference type="NCBI Taxonomy" id="1181886"/>
    <lineage>
        <taxon>Bacteria</taxon>
        <taxon>Bacillati</taxon>
        <taxon>Actinomycetota</taxon>
        <taxon>Actinomycetes</taxon>
        <taxon>Pseudonocardiales</taxon>
        <taxon>Pseudonocardiaceae</taxon>
        <taxon>Saccharopolyspora</taxon>
    </lineage>
</organism>
<evidence type="ECO:0000313" key="6">
    <source>
        <dbReference type="Proteomes" id="UP000316184"/>
    </source>
</evidence>
<dbReference type="NCBIfam" id="NF033580">
    <property type="entry name" value="transpos_IS5_3"/>
    <property type="match status" value="1"/>
</dbReference>
<dbReference type="EMBL" id="VIWX01000001">
    <property type="protein sequence ID" value="TWG08845.1"/>
    <property type="molecule type" value="Genomic_DNA"/>
</dbReference>
<accession>A0A561TZG3</accession>
<dbReference type="GO" id="GO:0006313">
    <property type="term" value="P:DNA transposition"/>
    <property type="evidence" value="ECO:0007669"/>
    <property type="project" value="InterPro"/>
</dbReference>
<dbReference type="OrthoDB" id="4559615at2"/>
<evidence type="ECO:0000313" key="4">
    <source>
        <dbReference type="EMBL" id="TWF92504.1"/>
    </source>
</evidence>